<dbReference type="AlphaFoldDB" id="A0AAD1DN55"/>
<keyword evidence="5" id="KW-1185">Reference proteome</keyword>
<proteinExistence type="predicted"/>
<evidence type="ECO:0000313" key="3">
    <source>
        <dbReference type="EMBL" id="AZA96990.1"/>
    </source>
</evidence>
<dbReference type="EMBL" id="CP033915">
    <property type="protein sequence ID" value="AZA88446.1"/>
    <property type="molecule type" value="Genomic_DNA"/>
</dbReference>
<evidence type="ECO:0000313" key="2">
    <source>
        <dbReference type="EMBL" id="AZA88446.1"/>
    </source>
</evidence>
<sequence length="176" mass="19524">MISRNFSVICLIALFTVVACKKNEGRHEKNIKDSSVVSDVIKENPEPVQNQKTEKADSTGEEDEAKKNAVLPLSKKAIDGVFIATNCDGGRFSIEFKNSGGQSTFKIFDQKKIIAAGNVSVETDEKTRAITNLEMGEIGGLYEGDKIVIQNYGNSMNEFDHFTQCGDKYLEFTRQK</sequence>
<evidence type="ECO:0000313" key="5">
    <source>
        <dbReference type="Proteomes" id="UP000281741"/>
    </source>
</evidence>
<accession>A0AAD1DN55</accession>
<dbReference type="PROSITE" id="PS51257">
    <property type="entry name" value="PROKAR_LIPOPROTEIN"/>
    <property type="match status" value="1"/>
</dbReference>
<reference evidence="4 5" key="1">
    <citation type="submission" date="2018-11" db="EMBL/GenBank/DDBJ databases">
        <title>Proposal to divide the Flavobacteriaceae and reorganize its genera based on Amino Acid Identity values calculated from whole genome sequences.</title>
        <authorList>
            <person name="Nicholson A.C."/>
            <person name="Gulvik C.A."/>
            <person name="Whitney A.M."/>
            <person name="Humrighouse B.W."/>
            <person name="Bell M."/>
            <person name="Holmes B."/>
            <person name="Steigerwalt A.G."/>
            <person name="Villarma A."/>
            <person name="Sheth M."/>
            <person name="Batra D."/>
            <person name="Pryor J."/>
            <person name="Bernardet J.-F."/>
            <person name="Hugo C."/>
            <person name="Kampfer P."/>
            <person name="Newman J."/>
            <person name="McQuiston J.R."/>
        </authorList>
    </citation>
    <scope>NUCLEOTIDE SEQUENCE [LARGE SCALE GENOMIC DNA]</scope>
    <source>
        <strain evidence="2 4">G0207</strain>
        <strain evidence="3 5">H5143</strain>
    </source>
</reference>
<gene>
    <name evidence="2" type="ORF">EG349_17540</name>
    <name evidence="3" type="ORF">EG353_16240</name>
</gene>
<dbReference type="EMBL" id="CP033912">
    <property type="protein sequence ID" value="AZA96990.1"/>
    <property type="molecule type" value="Genomic_DNA"/>
</dbReference>
<dbReference type="Proteomes" id="UP000274073">
    <property type="component" value="Chromosome"/>
</dbReference>
<dbReference type="Proteomes" id="UP000281741">
    <property type="component" value="Chromosome"/>
</dbReference>
<dbReference type="RefSeq" id="WP_123855254.1">
    <property type="nucleotide sequence ID" value="NZ_CP033912.1"/>
</dbReference>
<evidence type="ECO:0000313" key="4">
    <source>
        <dbReference type="Proteomes" id="UP000274073"/>
    </source>
</evidence>
<organism evidence="2 4">
    <name type="scientific">Chryseobacterium shandongense</name>
    <dbReference type="NCBI Taxonomy" id="1493872"/>
    <lineage>
        <taxon>Bacteria</taxon>
        <taxon>Pseudomonadati</taxon>
        <taxon>Bacteroidota</taxon>
        <taxon>Flavobacteriia</taxon>
        <taxon>Flavobacteriales</taxon>
        <taxon>Weeksellaceae</taxon>
        <taxon>Chryseobacterium group</taxon>
        <taxon>Chryseobacterium</taxon>
    </lineage>
</organism>
<evidence type="ECO:0000256" key="1">
    <source>
        <dbReference type="SAM" id="MobiDB-lite"/>
    </source>
</evidence>
<feature type="region of interest" description="Disordered" evidence="1">
    <location>
        <begin position="36"/>
        <end position="66"/>
    </location>
</feature>
<protein>
    <submittedName>
        <fullName evidence="2">Uncharacterized protein</fullName>
    </submittedName>
</protein>
<name>A0AAD1DN55_9FLAO</name>